<dbReference type="AlphaFoldDB" id="A0A2B5XCH8"/>
<proteinExistence type="predicted"/>
<protein>
    <submittedName>
        <fullName evidence="1">Uncharacterized protein</fullName>
    </submittedName>
</protein>
<organism evidence="1 2">
    <name type="scientific">Bacillus wiedmannii</name>
    <dbReference type="NCBI Taxonomy" id="1890302"/>
    <lineage>
        <taxon>Bacteria</taxon>
        <taxon>Bacillati</taxon>
        <taxon>Bacillota</taxon>
        <taxon>Bacilli</taxon>
        <taxon>Bacillales</taxon>
        <taxon>Bacillaceae</taxon>
        <taxon>Bacillus</taxon>
        <taxon>Bacillus cereus group</taxon>
    </lineage>
</organism>
<gene>
    <name evidence="1" type="ORF">CN611_15500</name>
</gene>
<dbReference type="Proteomes" id="UP000220621">
    <property type="component" value="Unassembled WGS sequence"/>
</dbReference>
<sequence length="78" mass="9351">MQRVEKLERKGNDVSKKENVELEKEVLPMISDTDKIVMKYGKPHKAVMIGRREFYEEIEWEQIPEPRYSLLKKETLSK</sequence>
<evidence type="ECO:0000313" key="1">
    <source>
        <dbReference type="EMBL" id="PEM55160.1"/>
    </source>
</evidence>
<accession>A0A2B5XCH8</accession>
<evidence type="ECO:0000313" key="2">
    <source>
        <dbReference type="Proteomes" id="UP000220621"/>
    </source>
</evidence>
<reference evidence="1 2" key="1">
    <citation type="submission" date="2017-09" db="EMBL/GenBank/DDBJ databases">
        <title>Large-scale bioinformatics analysis of Bacillus genomes uncovers conserved roles of natural products in bacterial physiology.</title>
        <authorList>
            <consortium name="Agbiome Team Llc"/>
            <person name="Bleich R.M."/>
            <person name="Grubbs K.J."/>
            <person name="Santa Maria K.C."/>
            <person name="Allen S.E."/>
            <person name="Farag S."/>
            <person name="Shank E.A."/>
            <person name="Bowers A."/>
        </authorList>
    </citation>
    <scope>NUCLEOTIDE SEQUENCE [LARGE SCALE GENOMIC DNA]</scope>
    <source>
        <strain evidence="1 2">AFS010764</strain>
    </source>
</reference>
<comment type="caution">
    <text evidence="1">The sequence shown here is derived from an EMBL/GenBank/DDBJ whole genome shotgun (WGS) entry which is preliminary data.</text>
</comment>
<name>A0A2B5XCH8_9BACI</name>
<dbReference type="EMBL" id="NUDL01000046">
    <property type="protein sequence ID" value="PEM55160.1"/>
    <property type="molecule type" value="Genomic_DNA"/>
</dbReference>